<feature type="signal peptide" evidence="1">
    <location>
        <begin position="1"/>
        <end position="26"/>
    </location>
</feature>
<dbReference type="Proteomes" id="UP000198992">
    <property type="component" value="Unassembled WGS sequence"/>
</dbReference>
<reference evidence="2 3" key="1">
    <citation type="submission" date="2016-10" db="EMBL/GenBank/DDBJ databases">
        <authorList>
            <person name="de Groot N.N."/>
        </authorList>
    </citation>
    <scope>NUCLEOTIDE SEQUENCE [LARGE SCALE GENOMIC DNA]</scope>
    <source>
        <strain evidence="2 3">MT12</strain>
    </source>
</reference>
<accession>A0A1H5GKV7</accession>
<gene>
    <name evidence="2" type="ORF">SAMN05444164_7130</name>
</gene>
<evidence type="ECO:0000256" key="1">
    <source>
        <dbReference type="SAM" id="SignalP"/>
    </source>
</evidence>
<proteinExistence type="predicted"/>
<dbReference type="OrthoDB" id="8230045at2"/>
<name>A0A1H5GKV7_9BRAD</name>
<sequence>MSASRIRSAPVILCLLAGIAPIATEAAGAKPVLSIENGFQQTVAVSSGSELSFGPPRQSPIRPGGTGAGEITISLAAGAAAGIAKLHVFERSAVPIGFTVTAWQGRKSIAVVKLCGHLEMDSWVVLPIETTHVDVSDFFPAKDGCD</sequence>
<protein>
    <submittedName>
        <fullName evidence="2">Uncharacterized protein</fullName>
    </submittedName>
</protein>
<keyword evidence="1" id="KW-0732">Signal</keyword>
<evidence type="ECO:0000313" key="3">
    <source>
        <dbReference type="Proteomes" id="UP000198992"/>
    </source>
</evidence>
<organism evidence="2 3">
    <name type="scientific">Bradyrhizobium erythrophlei</name>
    <dbReference type="NCBI Taxonomy" id="1437360"/>
    <lineage>
        <taxon>Bacteria</taxon>
        <taxon>Pseudomonadati</taxon>
        <taxon>Pseudomonadota</taxon>
        <taxon>Alphaproteobacteria</taxon>
        <taxon>Hyphomicrobiales</taxon>
        <taxon>Nitrobacteraceae</taxon>
        <taxon>Bradyrhizobium</taxon>
    </lineage>
</organism>
<evidence type="ECO:0000313" key="2">
    <source>
        <dbReference type="EMBL" id="SEE16185.1"/>
    </source>
</evidence>
<dbReference type="AlphaFoldDB" id="A0A1H5GKV7"/>
<feature type="chain" id="PRO_5011473796" evidence="1">
    <location>
        <begin position="27"/>
        <end position="146"/>
    </location>
</feature>
<dbReference type="EMBL" id="FNTH01000001">
    <property type="protein sequence ID" value="SEE16185.1"/>
    <property type="molecule type" value="Genomic_DNA"/>
</dbReference>